<evidence type="ECO:0000313" key="2">
    <source>
        <dbReference type="Proteomes" id="UP000829494"/>
    </source>
</evidence>
<dbReference type="EMBL" id="CP094298">
    <property type="protein sequence ID" value="UNZ01396.1"/>
    <property type="molecule type" value="Genomic_DNA"/>
</dbReference>
<dbReference type="PANTHER" id="PTHR36974:SF1">
    <property type="entry name" value="DOXX FAMILY MEMBRANE PROTEIN"/>
    <property type="match status" value="1"/>
</dbReference>
<protein>
    <recommendedName>
        <fullName evidence="3">DoxX family membrane protein</fullName>
    </recommendedName>
</protein>
<proteinExistence type="predicted"/>
<dbReference type="PANTHER" id="PTHR36974">
    <property type="entry name" value="MEMBRANE PROTEIN-RELATED"/>
    <property type="match status" value="1"/>
</dbReference>
<dbReference type="RefSeq" id="WP_003981712.1">
    <property type="nucleotide sequence ID" value="NZ_CP043497.1"/>
</dbReference>
<evidence type="ECO:0008006" key="3">
    <source>
        <dbReference type="Google" id="ProtNLM"/>
    </source>
</evidence>
<accession>A0ABY3YUU8</accession>
<dbReference type="Proteomes" id="UP000829494">
    <property type="component" value="Chromosome"/>
</dbReference>
<evidence type="ECO:0000313" key="1">
    <source>
        <dbReference type="EMBL" id="UNZ01396.1"/>
    </source>
</evidence>
<reference evidence="1 2" key="1">
    <citation type="submission" date="2022-03" db="EMBL/GenBank/DDBJ databases">
        <title>Complete genome of Streptomyces rimosus ssp. rimosus R7 (=ATCC 10970).</title>
        <authorList>
            <person name="Beganovic S."/>
            <person name="Ruckert C."/>
            <person name="Busche T."/>
            <person name="Kalinowski J."/>
            <person name="Wittmann C."/>
        </authorList>
    </citation>
    <scope>NUCLEOTIDE SEQUENCE [LARGE SCALE GENOMIC DNA]</scope>
    <source>
        <strain evidence="1 2">R7</strain>
    </source>
</reference>
<organism evidence="1 2">
    <name type="scientific">Streptomyces rimosus subsp. rimosus</name>
    <dbReference type="NCBI Taxonomy" id="132474"/>
    <lineage>
        <taxon>Bacteria</taxon>
        <taxon>Bacillati</taxon>
        <taxon>Actinomycetota</taxon>
        <taxon>Actinomycetes</taxon>
        <taxon>Kitasatosporales</taxon>
        <taxon>Streptomycetaceae</taxon>
        <taxon>Streptomyces</taxon>
    </lineage>
</organism>
<sequence>MAAADRTTDRSAGRSADRSALTMARMLGGMGALHFLAPKPFDAIVPRALPGSPRTWTYASGAAELAVAAAVALPRTRRAGALAAAGLFAAVFPANIKMARDWRHRPAPLRAIAYGRLPLQLPMVAWALHTARTARPAPATPRP</sequence>
<keyword evidence="2" id="KW-1185">Reference proteome</keyword>
<name>A0ABY3YUU8_STRRM</name>
<gene>
    <name evidence="1" type="ORF">SRIMR7_04520</name>
</gene>
<dbReference type="GeneID" id="66859528"/>